<evidence type="ECO:0000259" key="7">
    <source>
        <dbReference type="PROSITE" id="PS50011"/>
    </source>
</evidence>
<evidence type="ECO:0000313" key="9">
    <source>
        <dbReference type="Proteomes" id="UP001470230"/>
    </source>
</evidence>
<accession>A0ABR2K8A3</accession>
<dbReference type="Gene3D" id="1.10.510.10">
    <property type="entry name" value="Transferase(Phosphotransferase) domain 1"/>
    <property type="match status" value="2"/>
</dbReference>
<dbReference type="PROSITE" id="PS50011">
    <property type="entry name" value="PROTEIN_KINASE_DOM"/>
    <property type="match status" value="1"/>
</dbReference>
<keyword evidence="9" id="KW-1185">Reference proteome</keyword>
<dbReference type="SMART" id="SM00220">
    <property type="entry name" value="S_TKc"/>
    <property type="match status" value="1"/>
</dbReference>
<proteinExistence type="predicted"/>
<dbReference type="PROSITE" id="PS00108">
    <property type="entry name" value="PROTEIN_KINASE_ST"/>
    <property type="match status" value="1"/>
</dbReference>
<keyword evidence="5" id="KW-0067">ATP-binding</keyword>
<sequence>MDPFDSPSFQSIPPMVSGFRLLCEIGTGATGTVRLAKRKREDSSALGESIEEKCCCKIIPKSSITTENERNLFHSEIEAMSTVVHPNIAAFIEFYEDDDNFYIFQEYCKGISLLDYVNRKDKLSEGEAAKIFIQLMQAINYLHSMHIAHRDIKLDNIMLVPEDNPDWLKVSRSCCNFASHANSDSNLLISRRGNSEVEYKVKLIDFGLCTLHSDELRGTFCGSPLYAAPECLCSQPYDATKSDIWSAGVVFYIMVTGLFPWDPNNITKMVHSIVANEYEIPSSVSPQCSRFIRKMMSPDPKQRPSAIQILKDSDLALLMPVRPNGRFIPRTKNIIANVTKPVLPNDKNASNLYNNNSSQNLLNNKKKNNENAQISDKKCIPIPIKKQQLQVRPPKQMRKSLSFFNEPSPRRYPSSH</sequence>
<keyword evidence="1" id="KW-0723">Serine/threonine-protein kinase</keyword>
<evidence type="ECO:0000256" key="5">
    <source>
        <dbReference type="ARBA" id="ARBA00022840"/>
    </source>
</evidence>
<evidence type="ECO:0000256" key="4">
    <source>
        <dbReference type="ARBA" id="ARBA00022777"/>
    </source>
</evidence>
<dbReference type="Pfam" id="PF07714">
    <property type="entry name" value="PK_Tyr_Ser-Thr"/>
    <property type="match status" value="1"/>
</dbReference>
<dbReference type="InterPro" id="IPR008271">
    <property type="entry name" value="Ser/Thr_kinase_AS"/>
</dbReference>
<evidence type="ECO:0000256" key="6">
    <source>
        <dbReference type="SAM" id="MobiDB-lite"/>
    </source>
</evidence>
<evidence type="ECO:0000256" key="1">
    <source>
        <dbReference type="ARBA" id="ARBA00022527"/>
    </source>
</evidence>
<dbReference type="PANTHER" id="PTHR24345">
    <property type="entry name" value="SERINE/THREONINE-PROTEIN KINASE PLK"/>
    <property type="match status" value="1"/>
</dbReference>
<protein>
    <recommendedName>
        <fullName evidence="7">Protein kinase domain-containing protein</fullName>
    </recommendedName>
</protein>
<name>A0ABR2K8A3_9EUKA</name>
<dbReference type="PANTHER" id="PTHR24345:SF0">
    <property type="entry name" value="CELL CYCLE SERINE_THREONINE-PROTEIN KINASE CDC5_MSD2"/>
    <property type="match status" value="1"/>
</dbReference>
<keyword evidence="2" id="KW-0808">Transferase</keyword>
<dbReference type="Proteomes" id="UP001470230">
    <property type="component" value="Unassembled WGS sequence"/>
</dbReference>
<dbReference type="InterPro" id="IPR011009">
    <property type="entry name" value="Kinase-like_dom_sf"/>
</dbReference>
<comment type="caution">
    <text evidence="8">The sequence shown here is derived from an EMBL/GenBank/DDBJ whole genome shotgun (WGS) entry which is preliminary data.</text>
</comment>
<dbReference type="SUPFAM" id="SSF56112">
    <property type="entry name" value="Protein kinase-like (PK-like)"/>
    <property type="match status" value="1"/>
</dbReference>
<evidence type="ECO:0000313" key="8">
    <source>
        <dbReference type="EMBL" id="KAK8887329.1"/>
    </source>
</evidence>
<reference evidence="8 9" key="1">
    <citation type="submission" date="2024-04" db="EMBL/GenBank/DDBJ databases">
        <title>Tritrichomonas musculus Genome.</title>
        <authorList>
            <person name="Alves-Ferreira E."/>
            <person name="Grigg M."/>
            <person name="Lorenzi H."/>
            <person name="Galac M."/>
        </authorList>
    </citation>
    <scope>NUCLEOTIDE SEQUENCE [LARGE SCALE GENOMIC DNA]</scope>
    <source>
        <strain evidence="8 9">EAF2021</strain>
    </source>
</reference>
<evidence type="ECO:0000256" key="2">
    <source>
        <dbReference type="ARBA" id="ARBA00022679"/>
    </source>
</evidence>
<feature type="domain" description="Protein kinase" evidence="7">
    <location>
        <begin position="19"/>
        <end position="318"/>
    </location>
</feature>
<gene>
    <name evidence="8" type="ORF">M9Y10_038368</name>
</gene>
<keyword evidence="4" id="KW-0418">Kinase</keyword>
<evidence type="ECO:0000256" key="3">
    <source>
        <dbReference type="ARBA" id="ARBA00022741"/>
    </source>
</evidence>
<keyword evidence="3" id="KW-0547">Nucleotide-binding</keyword>
<dbReference type="InterPro" id="IPR000719">
    <property type="entry name" value="Prot_kinase_dom"/>
</dbReference>
<dbReference type="InterPro" id="IPR001245">
    <property type="entry name" value="Ser-Thr/Tyr_kinase_cat_dom"/>
</dbReference>
<feature type="region of interest" description="Disordered" evidence="6">
    <location>
        <begin position="384"/>
        <end position="416"/>
    </location>
</feature>
<dbReference type="EMBL" id="JAPFFF010000006">
    <property type="protein sequence ID" value="KAK8887329.1"/>
    <property type="molecule type" value="Genomic_DNA"/>
</dbReference>
<organism evidence="8 9">
    <name type="scientific">Tritrichomonas musculus</name>
    <dbReference type="NCBI Taxonomy" id="1915356"/>
    <lineage>
        <taxon>Eukaryota</taxon>
        <taxon>Metamonada</taxon>
        <taxon>Parabasalia</taxon>
        <taxon>Tritrichomonadida</taxon>
        <taxon>Tritrichomonadidae</taxon>
        <taxon>Tritrichomonas</taxon>
    </lineage>
</organism>